<dbReference type="PANTHER" id="PTHR12728:SF0">
    <property type="entry name" value="RIBOSOME PRODUCTION FACTOR 2 HOMOLOG"/>
    <property type="match status" value="1"/>
</dbReference>
<name>A0A640KNW1_LEITA</name>
<evidence type="ECO:0000256" key="1">
    <source>
        <dbReference type="ARBA" id="ARBA00004604"/>
    </source>
</evidence>
<evidence type="ECO:0000313" key="7">
    <source>
        <dbReference type="EMBL" id="GET89357.1"/>
    </source>
</evidence>
<dbReference type="PANTHER" id="PTHR12728">
    <property type="entry name" value="BRIX DOMAIN CONTAINING PROTEIN"/>
    <property type="match status" value="1"/>
</dbReference>
<dbReference type="GO" id="GO:0005730">
    <property type="term" value="C:nucleolus"/>
    <property type="evidence" value="ECO:0007669"/>
    <property type="project" value="UniProtKB-SubCell"/>
</dbReference>
<feature type="compositionally biased region" description="Basic and acidic residues" evidence="5">
    <location>
        <begin position="384"/>
        <end position="398"/>
    </location>
</feature>
<evidence type="ECO:0000256" key="3">
    <source>
        <dbReference type="ARBA" id="ARBA00023242"/>
    </source>
</evidence>
<keyword evidence="3 4" id="KW-0539">Nucleus</keyword>
<sequence>MIITIPFMGTHSRIQSHLNLSSYLSPLPPPPPKNILMSSVGGFKRRTAKSATTRRAVKRYEPKVLENPKRVLFLKGASSNDVVTNAMVDLMAVTKPYCKKLAKKNAFFPFEGRQHLEFLGFKNDCSLFCFGSSNKKRPNNLTIGRQFDFHVLDMVELGIVAADRLDMSQTIGVDAGSMGGKPFFVFEGSEFASDPTFMRLKNLLVDYFRGGNDVSINLDGCDRVLFFSLRSQNGEDACVAPSADCYTNKPPSEKGNAVLCMRHYAVKKPSAATGVPKTIKNIKLYDVGPNFDFEIRRISFATPQEFKVACRIPRQALATLRSTVDNVHSDGLNHLRGQLHVGKQDVQELNLRRFKAHRRNSSSGVVNSEGAAEDISKPRRRKARVETDAGELRPETDI</sequence>
<comment type="subcellular location">
    <subcellularLocation>
        <location evidence="1 4">Nucleus</location>
        <location evidence="1 4">Nucleolus</location>
    </subcellularLocation>
</comment>
<protein>
    <recommendedName>
        <fullName evidence="4">Ribosome production factor 2 homolog</fullName>
    </recommendedName>
    <alternativeName>
        <fullName evidence="4">Ribosome biogenesis protein RPF2 homolog</fullName>
    </alternativeName>
</protein>
<dbReference type="EMBL" id="BLBS01000035">
    <property type="protein sequence ID" value="GET89357.1"/>
    <property type="molecule type" value="Genomic_DNA"/>
</dbReference>
<comment type="similarity">
    <text evidence="2 4">Belongs to the RPF2 family.</text>
</comment>
<dbReference type="SMART" id="SM00879">
    <property type="entry name" value="Brix"/>
    <property type="match status" value="1"/>
</dbReference>
<evidence type="ECO:0000256" key="5">
    <source>
        <dbReference type="SAM" id="MobiDB-lite"/>
    </source>
</evidence>
<dbReference type="VEuPathDB" id="TriTrypDB:LtaPh_2600200"/>
<gene>
    <name evidence="7" type="ORF">LtaPh_2600200</name>
</gene>
<dbReference type="AlphaFoldDB" id="A0A640KNW1"/>
<dbReference type="GO" id="GO:0019843">
    <property type="term" value="F:rRNA binding"/>
    <property type="evidence" value="ECO:0007669"/>
    <property type="project" value="UniProtKB-UniRule"/>
</dbReference>
<dbReference type="GO" id="GO:0000027">
    <property type="term" value="P:ribosomal large subunit assembly"/>
    <property type="evidence" value="ECO:0007669"/>
    <property type="project" value="InterPro"/>
</dbReference>
<evidence type="ECO:0000259" key="6">
    <source>
        <dbReference type="PROSITE" id="PS50833"/>
    </source>
</evidence>
<dbReference type="OrthoDB" id="407658at2759"/>
<dbReference type="InterPro" id="IPR007109">
    <property type="entry name" value="Brix"/>
</dbReference>
<dbReference type="PROSITE" id="PS50833">
    <property type="entry name" value="BRIX"/>
    <property type="match status" value="1"/>
</dbReference>
<organism evidence="7 8">
    <name type="scientific">Leishmania tarentolae</name>
    <name type="common">Sauroleishmania tarentolae</name>
    <dbReference type="NCBI Taxonomy" id="5689"/>
    <lineage>
        <taxon>Eukaryota</taxon>
        <taxon>Discoba</taxon>
        <taxon>Euglenozoa</taxon>
        <taxon>Kinetoplastea</taxon>
        <taxon>Metakinetoplastina</taxon>
        <taxon>Trypanosomatida</taxon>
        <taxon>Trypanosomatidae</taxon>
        <taxon>Leishmaniinae</taxon>
        <taxon>Leishmania</taxon>
        <taxon>lizard Leishmania</taxon>
    </lineage>
</organism>
<accession>A0A640KNW1</accession>
<dbReference type="Proteomes" id="UP000419144">
    <property type="component" value="Unassembled WGS sequence"/>
</dbReference>
<proteinExistence type="inferred from homology"/>
<dbReference type="Pfam" id="PF04427">
    <property type="entry name" value="Brix"/>
    <property type="match status" value="1"/>
</dbReference>
<evidence type="ECO:0000313" key="8">
    <source>
        <dbReference type="Proteomes" id="UP000419144"/>
    </source>
</evidence>
<feature type="domain" description="Brix" evidence="6">
    <location>
        <begin position="69"/>
        <end position="304"/>
    </location>
</feature>
<evidence type="ECO:0000256" key="4">
    <source>
        <dbReference type="RuleBase" id="RU367086"/>
    </source>
</evidence>
<feature type="region of interest" description="Disordered" evidence="5">
    <location>
        <begin position="357"/>
        <end position="398"/>
    </location>
</feature>
<dbReference type="GO" id="GO:0000463">
    <property type="term" value="P:maturation of LSU-rRNA from tricistronic rRNA transcript (SSU-rRNA, 5.8S rRNA, LSU-rRNA)"/>
    <property type="evidence" value="ECO:0007669"/>
    <property type="project" value="TreeGrafter"/>
</dbReference>
<evidence type="ECO:0000256" key="2">
    <source>
        <dbReference type="ARBA" id="ARBA00010782"/>
    </source>
</evidence>
<reference evidence="7" key="1">
    <citation type="submission" date="2019-11" db="EMBL/GenBank/DDBJ databases">
        <title>Leishmania tarentolae CDS.</title>
        <authorList>
            <person name="Goto Y."/>
            <person name="Yamagishi J."/>
        </authorList>
    </citation>
    <scope>NUCLEOTIDE SEQUENCE [LARGE SCALE GENOMIC DNA]</scope>
    <source>
        <strain evidence="7">Parrot Tar II</strain>
    </source>
</reference>
<dbReference type="InterPro" id="IPR039770">
    <property type="entry name" value="Rpf2"/>
</dbReference>
<comment type="caution">
    <text evidence="7">The sequence shown here is derived from an EMBL/GenBank/DDBJ whole genome shotgun (WGS) entry which is preliminary data.</text>
</comment>
<keyword evidence="8" id="KW-1185">Reference proteome</keyword>